<evidence type="ECO:0000313" key="2">
    <source>
        <dbReference type="Proteomes" id="UP000249185"/>
    </source>
</evidence>
<proteinExistence type="predicted"/>
<dbReference type="InterPro" id="IPR021223">
    <property type="entry name" value="AbiGi"/>
</dbReference>
<evidence type="ECO:0000313" key="1">
    <source>
        <dbReference type="EMBL" id="PZQ45513.1"/>
    </source>
</evidence>
<comment type="caution">
    <text evidence="1">The sequence shown here is derived from an EMBL/GenBank/DDBJ whole genome shotgun (WGS) entry which is preliminary data.</text>
</comment>
<dbReference type="EMBL" id="QFPW01000053">
    <property type="protein sequence ID" value="PZQ45513.1"/>
    <property type="molecule type" value="Genomic_DNA"/>
</dbReference>
<protein>
    <submittedName>
        <fullName evidence="1">Uncharacterized protein</fullName>
    </submittedName>
</protein>
<reference evidence="1 2" key="1">
    <citation type="submission" date="2017-08" db="EMBL/GenBank/DDBJ databases">
        <title>Infants hospitalized years apart are colonized by the same room-sourced microbial strains.</title>
        <authorList>
            <person name="Brooks B."/>
            <person name="Olm M.R."/>
            <person name="Firek B.A."/>
            <person name="Baker R."/>
            <person name="Thomas B.C."/>
            <person name="Morowitz M.J."/>
            <person name="Banfield J.F."/>
        </authorList>
    </citation>
    <scope>NUCLEOTIDE SEQUENCE [LARGE SCALE GENOMIC DNA]</scope>
    <source>
        <strain evidence="1">S2_005_002_R2_34</strain>
    </source>
</reference>
<name>A0A2W5PSU8_RHOSU</name>
<gene>
    <name evidence="1" type="ORF">DI556_22580</name>
</gene>
<sequence length="216" mass="24680">MKKLIGPTHPNWDDMSPFVVHFTKKSATGSEYDNSISILASRCLQAQNRFGMGKNYAESPPCVCFSEVPLHQLKRLADKRGPYGIVFRKEFIVSRDGGPILYAYQDTPHAKATRMLIEGAVGKPNDLIWKIAPFVDQPGHYGSSSYFYEWEREWRHPGNLVFNEADPAFLIIPEDIHEAARDFFDNAEREQLGPNYKCPFIDPYWGLEKIKGILKP</sequence>
<dbReference type="Pfam" id="PF10899">
    <property type="entry name" value="AbiGi"/>
    <property type="match status" value="1"/>
</dbReference>
<dbReference type="AlphaFoldDB" id="A0A2W5PSU8"/>
<organism evidence="1 2">
    <name type="scientific">Rhodovulum sulfidophilum</name>
    <name type="common">Rhodobacter sulfidophilus</name>
    <dbReference type="NCBI Taxonomy" id="35806"/>
    <lineage>
        <taxon>Bacteria</taxon>
        <taxon>Pseudomonadati</taxon>
        <taxon>Pseudomonadota</taxon>
        <taxon>Alphaproteobacteria</taxon>
        <taxon>Rhodobacterales</taxon>
        <taxon>Paracoccaceae</taxon>
        <taxon>Rhodovulum</taxon>
    </lineage>
</organism>
<accession>A0A2W5PSU8</accession>
<dbReference type="Proteomes" id="UP000249185">
    <property type="component" value="Unassembled WGS sequence"/>
</dbReference>